<reference evidence="5" key="2">
    <citation type="submission" date="2025-08" db="UniProtKB">
        <authorList>
            <consortium name="RefSeq"/>
        </authorList>
    </citation>
    <scope>IDENTIFICATION</scope>
    <source>
        <tissue evidence="5">Leaf</tissue>
    </source>
</reference>
<dbReference type="GO" id="GO:0008270">
    <property type="term" value="F:zinc ion binding"/>
    <property type="evidence" value="ECO:0007669"/>
    <property type="project" value="UniProtKB-KW"/>
</dbReference>
<evidence type="ECO:0000256" key="2">
    <source>
        <dbReference type="SAM" id="MobiDB-lite"/>
    </source>
</evidence>
<evidence type="ECO:0000259" key="3">
    <source>
        <dbReference type="PROSITE" id="PS50158"/>
    </source>
</evidence>
<dbReference type="RefSeq" id="XP_009787097.1">
    <property type="nucleotide sequence ID" value="XM_009788795.1"/>
</dbReference>
<protein>
    <submittedName>
        <fullName evidence="5">Uncharacterized protein LOC104235116</fullName>
    </submittedName>
</protein>
<keyword evidence="1" id="KW-0863">Zinc-finger</keyword>
<name>A0A1U7X4S1_NICSY</name>
<dbReference type="InterPro" id="IPR036875">
    <property type="entry name" value="Znf_CCHC_sf"/>
</dbReference>
<feature type="compositionally biased region" description="Polar residues" evidence="2">
    <location>
        <begin position="8"/>
        <end position="17"/>
    </location>
</feature>
<keyword evidence="1" id="KW-0862">Zinc</keyword>
<dbReference type="GO" id="GO:0003676">
    <property type="term" value="F:nucleic acid binding"/>
    <property type="evidence" value="ECO:0007669"/>
    <property type="project" value="InterPro"/>
</dbReference>
<feature type="domain" description="CCHC-type" evidence="3">
    <location>
        <begin position="46"/>
        <end position="59"/>
    </location>
</feature>
<evidence type="ECO:0000313" key="5">
    <source>
        <dbReference type="RefSeq" id="XP_009787097.1"/>
    </source>
</evidence>
<reference evidence="4" key="1">
    <citation type="journal article" date="2013" name="Genome Biol.">
        <title>Reference genomes and transcriptomes of Nicotiana sylvestris and Nicotiana tomentosiformis.</title>
        <authorList>
            <person name="Sierro N."/>
            <person name="Battey J.N."/>
            <person name="Ouadi S."/>
            <person name="Bovet L."/>
            <person name="Goepfert S."/>
            <person name="Bakaher N."/>
            <person name="Peitsch M.C."/>
            <person name="Ivanov N.V."/>
        </authorList>
    </citation>
    <scope>NUCLEOTIDE SEQUENCE [LARGE SCALE GENOMIC DNA]</scope>
</reference>
<keyword evidence="1" id="KW-0479">Metal-binding</keyword>
<evidence type="ECO:0000313" key="4">
    <source>
        <dbReference type="Proteomes" id="UP000189701"/>
    </source>
</evidence>
<dbReference type="Pfam" id="PF00098">
    <property type="entry name" value="zf-CCHC"/>
    <property type="match status" value="1"/>
</dbReference>
<feature type="region of interest" description="Disordered" evidence="2">
    <location>
        <begin position="1"/>
        <end position="42"/>
    </location>
</feature>
<dbReference type="SUPFAM" id="SSF57756">
    <property type="entry name" value="Retrovirus zinc finger-like domains"/>
    <property type="match status" value="1"/>
</dbReference>
<proteinExistence type="predicted"/>
<feature type="region of interest" description="Disordered" evidence="2">
    <location>
        <begin position="114"/>
        <end position="181"/>
    </location>
</feature>
<organism evidence="4 5">
    <name type="scientific">Nicotiana sylvestris</name>
    <name type="common">Wood tobacco</name>
    <name type="synonym">South American tobacco</name>
    <dbReference type="NCBI Taxonomy" id="4096"/>
    <lineage>
        <taxon>Eukaryota</taxon>
        <taxon>Viridiplantae</taxon>
        <taxon>Streptophyta</taxon>
        <taxon>Embryophyta</taxon>
        <taxon>Tracheophyta</taxon>
        <taxon>Spermatophyta</taxon>
        <taxon>Magnoliopsida</taxon>
        <taxon>eudicotyledons</taxon>
        <taxon>Gunneridae</taxon>
        <taxon>Pentapetalae</taxon>
        <taxon>asterids</taxon>
        <taxon>lamiids</taxon>
        <taxon>Solanales</taxon>
        <taxon>Solanaceae</taxon>
        <taxon>Nicotianoideae</taxon>
        <taxon>Nicotianeae</taxon>
        <taxon>Nicotiana</taxon>
    </lineage>
</organism>
<dbReference type="Proteomes" id="UP000189701">
    <property type="component" value="Unplaced"/>
</dbReference>
<dbReference type="PROSITE" id="PS50158">
    <property type="entry name" value="ZF_CCHC"/>
    <property type="match status" value="1"/>
</dbReference>
<dbReference type="Gene3D" id="4.10.60.10">
    <property type="entry name" value="Zinc finger, CCHC-type"/>
    <property type="match status" value="1"/>
</dbReference>
<dbReference type="AlphaFoldDB" id="A0A1U7X4S1"/>
<evidence type="ECO:0000256" key="1">
    <source>
        <dbReference type="PROSITE-ProRule" id="PRU00047"/>
    </source>
</evidence>
<accession>A0A1U7X4S1</accession>
<feature type="compositionally biased region" description="Polar residues" evidence="2">
    <location>
        <begin position="149"/>
        <end position="160"/>
    </location>
</feature>
<dbReference type="InterPro" id="IPR001878">
    <property type="entry name" value="Znf_CCHC"/>
</dbReference>
<keyword evidence="4" id="KW-1185">Reference proteome</keyword>
<gene>
    <name evidence="5" type="primary">LOC104235116</name>
</gene>
<sequence length="181" mass="19985">MDAPPNFEESQSTNRPQRFQEMGRKNGGIPKKGSSSRISKGNDCFHKCGKPGHFIKDCPFLKQEHHKHNSDKVAKRNLGIVKGSSQQWYMDSNCSKLITESTNDFLSLKALRGGNVSSENERREELGTPITTIEAEKRVGDAALGTPDAEQNSGSHNSIDVNDDSHMEEPGPSNFEVQVSN</sequence>